<keyword evidence="9" id="KW-0443">Lipid metabolism</keyword>
<dbReference type="Pfam" id="PF14749">
    <property type="entry name" value="Acyl-CoA_ox_N"/>
    <property type="match status" value="1"/>
</dbReference>
<dbReference type="Gene3D" id="2.40.110.10">
    <property type="entry name" value="Butyryl-CoA Dehydrogenase, subunit A, domain 2"/>
    <property type="match status" value="1"/>
</dbReference>
<dbReference type="InterPro" id="IPR012258">
    <property type="entry name" value="Acyl-CoA_oxidase"/>
</dbReference>
<keyword evidence="14" id="KW-1133">Transmembrane helix</keyword>
<comment type="caution">
    <text evidence="19">The sequence shown here is derived from an EMBL/GenBank/DDBJ whole genome shotgun (WGS) entry which is preliminary data.</text>
</comment>
<dbReference type="GO" id="GO:0071949">
    <property type="term" value="F:FAD binding"/>
    <property type="evidence" value="ECO:0007669"/>
    <property type="project" value="InterPro"/>
</dbReference>
<proteinExistence type="inferred from homology"/>
<keyword evidence="14" id="KW-0812">Transmembrane</keyword>
<keyword evidence="6 11" id="KW-0274">FAD</keyword>
<dbReference type="InterPro" id="IPR036250">
    <property type="entry name" value="AcylCo_DH-like_C"/>
</dbReference>
<dbReference type="SUPFAM" id="SSF56645">
    <property type="entry name" value="Acyl-CoA dehydrogenase NM domain-like"/>
    <property type="match status" value="1"/>
</dbReference>
<comment type="similarity">
    <text evidence="4 11">Belongs to the acyl-CoA oxidase family.</text>
</comment>
<evidence type="ECO:0000256" key="2">
    <source>
        <dbReference type="ARBA" id="ARBA00004275"/>
    </source>
</evidence>
<dbReference type="PANTHER" id="PTHR10909">
    <property type="entry name" value="ELECTRON TRANSPORT OXIDOREDUCTASE"/>
    <property type="match status" value="1"/>
</dbReference>
<dbReference type="SUPFAM" id="SSF47203">
    <property type="entry name" value="Acyl-CoA dehydrogenase C-terminal domain-like"/>
    <property type="match status" value="2"/>
</dbReference>
<feature type="domain" description="Acyl-CoA oxidase C-alpha1" evidence="18">
    <location>
        <begin position="283"/>
        <end position="448"/>
    </location>
</feature>
<dbReference type="Gene3D" id="1.10.540.10">
    <property type="entry name" value="Acyl-CoA dehydrogenase/oxidase, N-terminal domain"/>
    <property type="match status" value="1"/>
</dbReference>
<keyword evidence="20" id="KW-1185">Reference proteome</keyword>
<dbReference type="Pfam" id="PF01756">
    <property type="entry name" value="ACOX"/>
    <property type="match status" value="1"/>
</dbReference>
<keyword evidence="10" id="KW-0576">Peroxisome</keyword>
<dbReference type="Pfam" id="PF22924">
    <property type="entry name" value="ACOX_C_alpha1"/>
    <property type="match status" value="1"/>
</dbReference>
<evidence type="ECO:0000313" key="19">
    <source>
        <dbReference type="EMBL" id="CAI8005626.1"/>
    </source>
</evidence>
<dbReference type="Proteomes" id="UP001174909">
    <property type="component" value="Unassembled WGS sequence"/>
</dbReference>
<comment type="cofactor">
    <cofactor evidence="1">
        <name>FAD</name>
        <dbReference type="ChEBI" id="CHEBI:57692"/>
    </cofactor>
</comment>
<feature type="domain" description="Acyl-CoA oxidase C-terminal" evidence="15">
    <location>
        <begin position="488"/>
        <end position="691"/>
    </location>
</feature>
<name>A0AA35R7N0_GEOBA</name>
<dbReference type="PIRSF" id="PIRSF000168">
    <property type="entry name" value="Acyl-CoA_oxidase"/>
    <property type="match status" value="1"/>
</dbReference>
<evidence type="ECO:0000259" key="18">
    <source>
        <dbReference type="Pfam" id="PF22924"/>
    </source>
</evidence>
<evidence type="ECO:0000256" key="5">
    <source>
        <dbReference type="ARBA" id="ARBA00022630"/>
    </source>
</evidence>
<protein>
    <recommendedName>
        <fullName evidence="11">Acyl-coenzyme A oxidase</fullName>
    </recommendedName>
</protein>
<evidence type="ECO:0000256" key="14">
    <source>
        <dbReference type="SAM" id="Phobius"/>
    </source>
</evidence>
<evidence type="ECO:0000259" key="16">
    <source>
        <dbReference type="Pfam" id="PF02770"/>
    </source>
</evidence>
<dbReference type="AlphaFoldDB" id="A0AA35R7N0"/>
<dbReference type="FunFam" id="2.40.110.10:FF:000003">
    <property type="entry name" value="Acyl-coenzyme A oxidase"/>
    <property type="match status" value="1"/>
</dbReference>
<dbReference type="Pfam" id="PF02770">
    <property type="entry name" value="Acyl-CoA_dh_M"/>
    <property type="match status" value="1"/>
</dbReference>
<comment type="pathway">
    <text evidence="3">Lipid metabolism; peroxisomal fatty acid beta-oxidation.</text>
</comment>
<dbReference type="GO" id="GO:0005504">
    <property type="term" value="F:fatty acid binding"/>
    <property type="evidence" value="ECO:0007669"/>
    <property type="project" value="TreeGrafter"/>
</dbReference>
<reference evidence="19" key="1">
    <citation type="submission" date="2023-03" db="EMBL/GenBank/DDBJ databases">
        <authorList>
            <person name="Steffen K."/>
            <person name="Cardenas P."/>
        </authorList>
    </citation>
    <scope>NUCLEOTIDE SEQUENCE</scope>
</reference>
<dbReference type="FunFam" id="1.10.540.10:FF:000006">
    <property type="entry name" value="Acyl-coenzyme A oxidase"/>
    <property type="match status" value="1"/>
</dbReference>
<evidence type="ECO:0000256" key="12">
    <source>
        <dbReference type="PIRSR" id="PIRSR000168-1"/>
    </source>
</evidence>
<dbReference type="PANTHER" id="PTHR10909:SF250">
    <property type="entry name" value="PEROXISOMAL ACYL-COENZYME A OXIDASE 1"/>
    <property type="match status" value="1"/>
</dbReference>
<dbReference type="InterPro" id="IPR029320">
    <property type="entry name" value="Acyl-CoA_ox_N"/>
</dbReference>
<dbReference type="InterPro" id="IPR046373">
    <property type="entry name" value="Acyl-CoA_Oxase/DH_mid-dom_sf"/>
</dbReference>
<dbReference type="InterPro" id="IPR055060">
    <property type="entry name" value="ACOX_C_alpha1"/>
</dbReference>
<dbReference type="Gene3D" id="1.20.140.10">
    <property type="entry name" value="Butyryl-CoA Dehydrogenase, subunit A, domain 3"/>
    <property type="match status" value="2"/>
</dbReference>
<evidence type="ECO:0000256" key="8">
    <source>
        <dbReference type="ARBA" id="ARBA00023002"/>
    </source>
</evidence>
<feature type="binding site" evidence="13">
    <location>
        <position position="186"/>
    </location>
    <ligand>
        <name>FAD</name>
        <dbReference type="ChEBI" id="CHEBI:57692"/>
    </ligand>
</feature>
<evidence type="ECO:0000256" key="3">
    <source>
        <dbReference type="ARBA" id="ARBA00004846"/>
    </source>
</evidence>
<dbReference type="GO" id="GO:0033540">
    <property type="term" value="P:fatty acid beta-oxidation using acyl-CoA oxidase"/>
    <property type="evidence" value="ECO:0007669"/>
    <property type="project" value="TreeGrafter"/>
</dbReference>
<keyword evidence="8" id="KW-0560">Oxidoreductase</keyword>
<dbReference type="InterPro" id="IPR009100">
    <property type="entry name" value="AcylCoA_DH/oxidase_NM_dom_sf"/>
</dbReference>
<evidence type="ECO:0000256" key="4">
    <source>
        <dbReference type="ARBA" id="ARBA00006288"/>
    </source>
</evidence>
<evidence type="ECO:0000256" key="13">
    <source>
        <dbReference type="PIRSR" id="PIRSR000168-2"/>
    </source>
</evidence>
<dbReference type="GO" id="GO:0003997">
    <property type="term" value="F:acyl-CoA oxidase activity"/>
    <property type="evidence" value="ECO:0007669"/>
    <property type="project" value="InterPro"/>
</dbReference>
<dbReference type="InterPro" id="IPR037069">
    <property type="entry name" value="AcylCoA_DH/ox_N_sf"/>
</dbReference>
<feature type="domain" description="Acyl-CoA oxidase/dehydrogenase middle" evidence="16">
    <location>
        <begin position="143"/>
        <end position="253"/>
    </location>
</feature>
<dbReference type="FunFam" id="1.20.140.10:FF:000005">
    <property type="entry name" value="Acyl-coenzyme A oxidase"/>
    <property type="match status" value="1"/>
</dbReference>
<organism evidence="19 20">
    <name type="scientific">Geodia barretti</name>
    <name type="common">Barrett's horny sponge</name>
    <dbReference type="NCBI Taxonomy" id="519541"/>
    <lineage>
        <taxon>Eukaryota</taxon>
        <taxon>Metazoa</taxon>
        <taxon>Porifera</taxon>
        <taxon>Demospongiae</taxon>
        <taxon>Heteroscleromorpha</taxon>
        <taxon>Tetractinellida</taxon>
        <taxon>Astrophorina</taxon>
        <taxon>Geodiidae</taxon>
        <taxon>Geodia</taxon>
    </lineage>
</organism>
<evidence type="ECO:0000256" key="7">
    <source>
        <dbReference type="ARBA" id="ARBA00022832"/>
    </source>
</evidence>
<feature type="binding site" evidence="13">
    <location>
        <position position="147"/>
    </location>
    <ligand>
        <name>FAD</name>
        <dbReference type="ChEBI" id="CHEBI:57692"/>
    </ligand>
</feature>
<sequence>MARYNVRDCWMVEELRKEREASQLDIEEITNFISGNEVLTARRREIYERVLSDPEFARDDRYFHSREEAFDEAARKAVHKIKLLKEMDIASQVDKYYFRGAVDEELPTQLNETMFIPTIESQGTEEQKKKWLEPAREYRIMGAYAQTELGHGTYLRGLETTATYRPETEEFVIHSPTQTSIKWWPGGLGHSSTHAVVPARLVTLGKDHGMHLFIVQLRSLEDHTPLPGINVGDIGPKFGYFGMDNGYLQLDNVRIPRDHMLMKYAQVAPDGTYSKPPTDKITYGTMVQVRTGLVLFTAHALARALVIGVRYSVVRRQGEIEPGAGEVQVMDYQTQQFKLLPLLASAYALSSTGVAMMMMFIQGSNLSVRGQIEEGNLDLLPELHATSAGLKAISAEISNNGIEVCRMACGGHGYSQASGLPHLYVNYVPANTYEGENTVLFLQTARYLNKLYSSGQPMSALPTNVCYLATDYPGHASCGVRSVNRLSDPHLQLEAFRQRARRMVGVASSAYQRALGRGLTQPQAWNSTTVDWTVAAKVFTFSVIYFITKNQKFVWLTVTTVVLKSFNDAIEAKGLSPANDVIMRKLCSLYAMYWMVQSSGEFMTDGYMTPYHISLARSLLYSLLAEVRKEAVPLVDAFDVPDEILNSALGRYDGDVYTHLYQWAQRAPRNKKKVRTGVHDVYHKYFKKLLKPKL</sequence>
<dbReference type="InterPro" id="IPR006091">
    <property type="entry name" value="Acyl-CoA_Oxase/DH_mid-dom"/>
</dbReference>
<feature type="active site" description="Proton acceptor" evidence="12">
    <location>
        <position position="434"/>
    </location>
</feature>
<gene>
    <name evidence="19" type="ORF">GBAR_LOCUS4323</name>
</gene>
<dbReference type="GO" id="GO:0005777">
    <property type="term" value="C:peroxisome"/>
    <property type="evidence" value="ECO:0007669"/>
    <property type="project" value="UniProtKB-SubCell"/>
</dbReference>
<dbReference type="EMBL" id="CASHTH010000622">
    <property type="protein sequence ID" value="CAI8005626.1"/>
    <property type="molecule type" value="Genomic_DNA"/>
</dbReference>
<evidence type="ECO:0000259" key="17">
    <source>
        <dbReference type="Pfam" id="PF14749"/>
    </source>
</evidence>
<dbReference type="InterPro" id="IPR002655">
    <property type="entry name" value="Acyl-CoA_oxidase_C"/>
</dbReference>
<evidence type="ECO:0000256" key="1">
    <source>
        <dbReference type="ARBA" id="ARBA00001974"/>
    </source>
</evidence>
<evidence type="ECO:0000256" key="11">
    <source>
        <dbReference type="PIRNR" id="PIRNR000168"/>
    </source>
</evidence>
<evidence type="ECO:0000313" key="20">
    <source>
        <dbReference type="Proteomes" id="UP001174909"/>
    </source>
</evidence>
<accession>A0AA35R7N0</accession>
<evidence type="ECO:0000256" key="10">
    <source>
        <dbReference type="ARBA" id="ARBA00023140"/>
    </source>
</evidence>
<comment type="subcellular location">
    <subcellularLocation>
        <location evidence="2">Peroxisome</location>
    </subcellularLocation>
</comment>
<evidence type="ECO:0000256" key="6">
    <source>
        <dbReference type="ARBA" id="ARBA00022827"/>
    </source>
</evidence>
<evidence type="ECO:0000259" key="15">
    <source>
        <dbReference type="Pfam" id="PF01756"/>
    </source>
</evidence>
<dbReference type="GO" id="GO:0055088">
    <property type="term" value="P:lipid homeostasis"/>
    <property type="evidence" value="ECO:0007669"/>
    <property type="project" value="TreeGrafter"/>
</dbReference>
<feature type="domain" description="Acyl-coenzyme A oxidase N-terminal" evidence="17">
    <location>
        <begin position="25"/>
        <end position="140"/>
    </location>
</feature>
<keyword evidence="7" id="KW-0276">Fatty acid metabolism</keyword>
<feature type="transmembrane region" description="Helical" evidence="14">
    <location>
        <begin position="339"/>
        <end position="361"/>
    </location>
</feature>
<evidence type="ECO:0000256" key="9">
    <source>
        <dbReference type="ARBA" id="ARBA00023098"/>
    </source>
</evidence>
<keyword evidence="14" id="KW-0472">Membrane</keyword>
<keyword evidence="5 11" id="KW-0285">Flavoprotein</keyword>